<dbReference type="EMBL" id="CAJHJT010000012">
    <property type="protein sequence ID" value="CAD6999868.1"/>
    <property type="molecule type" value="Genomic_DNA"/>
</dbReference>
<evidence type="ECO:0000313" key="1">
    <source>
        <dbReference type="EMBL" id="CAD6999868.1"/>
    </source>
</evidence>
<evidence type="ECO:0000313" key="2">
    <source>
        <dbReference type="Proteomes" id="UP000606786"/>
    </source>
</evidence>
<sequence length="84" mass="9336">MNIWNEFKDDCVQKQNAELEERNTVATVTHGDGGLMILGCLASSGMGNIEVINGIMKTPTPNPNFKPIQHLLGHLESKLRKRSF</sequence>
<protein>
    <submittedName>
        <fullName evidence="1">(Mediterranean fruit fly) hypothetical protein</fullName>
    </submittedName>
</protein>
<accession>A0A811UNG7</accession>
<name>A0A811UNG7_CERCA</name>
<comment type="caution">
    <text evidence="1">The sequence shown here is derived from an EMBL/GenBank/DDBJ whole genome shotgun (WGS) entry which is preliminary data.</text>
</comment>
<gene>
    <name evidence="1" type="ORF">CCAP1982_LOCUS8378</name>
</gene>
<keyword evidence="2" id="KW-1185">Reference proteome</keyword>
<proteinExistence type="predicted"/>
<organism evidence="1 2">
    <name type="scientific">Ceratitis capitata</name>
    <name type="common">Mediterranean fruit fly</name>
    <name type="synonym">Tephritis capitata</name>
    <dbReference type="NCBI Taxonomy" id="7213"/>
    <lineage>
        <taxon>Eukaryota</taxon>
        <taxon>Metazoa</taxon>
        <taxon>Ecdysozoa</taxon>
        <taxon>Arthropoda</taxon>
        <taxon>Hexapoda</taxon>
        <taxon>Insecta</taxon>
        <taxon>Pterygota</taxon>
        <taxon>Neoptera</taxon>
        <taxon>Endopterygota</taxon>
        <taxon>Diptera</taxon>
        <taxon>Brachycera</taxon>
        <taxon>Muscomorpha</taxon>
        <taxon>Tephritoidea</taxon>
        <taxon>Tephritidae</taxon>
        <taxon>Ceratitis</taxon>
        <taxon>Ceratitis</taxon>
    </lineage>
</organism>
<dbReference type="Proteomes" id="UP000606786">
    <property type="component" value="Unassembled WGS sequence"/>
</dbReference>
<dbReference type="AlphaFoldDB" id="A0A811UNG7"/>
<reference evidence="1" key="1">
    <citation type="submission" date="2020-11" db="EMBL/GenBank/DDBJ databases">
        <authorList>
            <person name="Whitehead M."/>
        </authorList>
    </citation>
    <scope>NUCLEOTIDE SEQUENCE</scope>
    <source>
        <strain evidence="1">EGII</strain>
    </source>
</reference>